<evidence type="ECO:0000256" key="1">
    <source>
        <dbReference type="SAM" id="Phobius"/>
    </source>
</evidence>
<sequence>MWFISFVNSSIGRKAIMAVTGLCLISFLAIHAFGNAAIYMGSKYFQIYADTLHGFPVLVLLFGLGLLVILTAHVGFGVLLFFEKRKTQSRYRVATRVVENTFASRTMPYTGLFILLFLIIHVFGFNIAVPADVPISAVVKDYLSGFFYSLFYIVAFVALAIHLNHGFWSMLQTFGVNHPRYNCLIATLTIVVPVAFLVIFGGIPIYFMTGAGASF</sequence>
<dbReference type="InterPro" id="IPR011138">
    <property type="entry name" value="Cytochrome_b-558"/>
</dbReference>
<dbReference type="Gene3D" id="1.20.1300.10">
    <property type="entry name" value="Fumarate reductase/succinate dehydrogenase, transmembrane subunit"/>
    <property type="match status" value="1"/>
</dbReference>
<dbReference type="SUPFAM" id="SSF81343">
    <property type="entry name" value="Fumarate reductase respiratory complex transmembrane subunits"/>
    <property type="match status" value="1"/>
</dbReference>
<evidence type="ECO:0000313" key="3">
    <source>
        <dbReference type="Proteomes" id="UP000184139"/>
    </source>
</evidence>
<feature type="transmembrane region" description="Helical" evidence="1">
    <location>
        <begin position="15"/>
        <end position="38"/>
    </location>
</feature>
<protein>
    <submittedName>
        <fullName evidence="2">Succinate dehydrogenase subunit C</fullName>
    </submittedName>
</protein>
<dbReference type="CDD" id="cd03498">
    <property type="entry name" value="SQR_TypeB_2_TM"/>
    <property type="match status" value="1"/>
</dbReference>
<gene>
    <name evidence="2" type="ORF">SAMN02745124_01102</name>
</gene>
<keyword evidence="1" id="KW-1133">Transmembrane helix</keyword>
<keyword evidence="1" id="KW-0472">Membrane</keyword>
<dbReference type="AlphaFoldDB" id="A0A1M5UAI9"/>
<feature type="transmembrane region" description="Helical" evidence="1">
    <location>
        <begin position="58"/>
        <end position="82"/>
    </location>
</feature>
<feature type="transmembrane region" description="Helical" evidence="1">
    <location>
        <begin position="149"/>
        <end position="171"/>
    </location>
</feature>
<feature type="transmembrane region" description="Helical" evidence="1">
    <location>
        <begin position="183"/>
        <end position="207"/>
    </location>
</feature>
<dbReference type="InterPro" id="IPR034804">
    <property type="entry name" value="SQR/QFR_C/D"/>
</dbReference>
<dbReference type="GO" id="GO:0016020">
    <property type="term" value="C:membrane"/>
    <property type="evidence" value="ECO:0007669"/>
    <property type="project" value="InterPro"/>
</dbReference>
<feature type="transmembrane region" description="Helical" evidence="1">
    <location>
        <begin position="109"/>
        <end position="129"/>
    </location>
</feature>
<dbReference type="OrthoDB" id="9802842at2"/>
<dbReference type="RefSeq" id="WP_073374001.1">
    <property type="nucleotide sequence ID" value="NZ_FQXS01000004.1"/>
</dbReference>
<organism evidence="2 3">
    <name type="scientific">Desulfofustis glycolicus DSM 9705</name>
    <dbReference type="NCBI Taxonomy" id="1121409"/>
    <lineage>
        <taxon>Bacteria</taxon>
        <taxon>Pseudomonadati</taxon>
        <taxon>Thermodesulfobacteriota</taxon>
        <taxon>Desulfobulbia</taxon>
        <taxon>Desulfobulbales</taxon>
        <taxon>Desulfocapsaceae</taxon>
        <taxon>Desulfofustis</taxon>
    </lineage>
</organism>
<keyword evidence="1" id="KW-0812">Transmembrane</keyword>
<dbReference type="STRING" id="1121409.SAMN02745124_01102"/>
<accession>A0A1M5UAI9</accession>
<keyword evidence="3" id="KW-1185">Reference proteome</keyword>
<name>A0A1M5UAI9_9BACT</name>
<proteinExistence type="predicted"/>
<reference evidence="2 3" key="1">
    <citation type="submission" date="2016-11" db="EMBL/GenBank/DDBJ databases">
        <authorList>
            <person name="Jaros S."/>
            <person name="Januszkiewicz K."/>
            <person name="Wedrychowicz H."/>
        </authorList>
    </citation>
    <scope>NUCLEOTIDE SEQUENCE [LARGE SCALE GENOMIC DNA]</scope>
    <source>
        <strain evidence="2 3">DSM 9705</strain>
    </source>
</reference>
<dbReference type="EMBL" id="FQXS01000004">
    <property type="protein sequence ID" value="SHH59931.1"/>
    <property type="molecule type" value="Genomic_DNA"/>
</dbReference>
<dbReference type="Proteomes" id="UP000184139">
    <property type="component" value="Unassembled WGS sequence"/>
</dbReference>
<dbReference type="NCBIfam" id="TIGR02046">
    <property type="entry name" value="sdhC_b558_fam"/>
    <property type="match status" value="1"/>
</dbReference>
<evidence type="ECO:0000313" key="2">
    <source>
        <dbReference type="EMBL" id="SHH59931.1"/>
    </source>
</evidence>